<dbReference type="AlphaFoldDB" id="A0AAW9WKG9"/>
<feature type="chain" id="PRO_5043981894" evidence="1">
    <location>
        <begin position="25"/>
        <end position="165"/>
    </location>
</feature>
<keyword evidence="1" id="KW-0732">Signal</keyword>
<dbReference type="Proteomes" id="UP000434223">
    <property type="component" value="Unassembled WGS sequence"/>
</dbReference>
<evidence type="ECO:0000313" key="3">
    <source>
        <dbReference type="Proteomes" id="UP000434223"/>
    </source>
</evidence>
<evidence type="ECO:0000313" key="2">
    <source>
        <dbReference type="EMBL" id="MUB65579.1"/>
    </source>
</evidence>
<name>A0AAW9WKG9_9FIRM</name>
<gene>
    <name evidence="2" type="ORF">GNE07_21380</name>
</gene>
<organism evidence="2 3">
    <name type="scientific">Hungatella hathewayi</name>
    <dbReference type="NCBI Taxonomy" id="154046"/>
    <lineage>
        <taxon>Bacteria</taxon>
        <taxon>Bacillati</taxon>
        <taxon>Bacillota</taxon>
        <taxon>Clostridia</taxon>
        <taxon>Lachnospirales</taxon>
        <taxon>Lachnospiraceae</taxon>
        <taxon>Hungatella</taxon>
    </lineage>
</organism>
<evidence type="ECO:0000256" key="1">
    <source>
        <dbReference type="SAM" id="SignalP"/>
    </source>
</evidence>
<dbReference type="RefSeq" id="WP_055650671.1">
    <property type="nucleotide sequence ID" value="NZ_CAXSXZ010000008.1"/>
</dbReference>
<comment type="caution">
    <text evidence="2">The sequence shown here is derived from an EMBL/GenBank/DDBJ whole genome shotgun (WGS) entry which is preliminary data.</text>
</comment>
<sequence length="165" mass="18708">MKKIIKSLCLSMFLCIICTMPVLALSLDQNVKLLKGTTEQVIVKPQPRGSIISTGTLRISNGQDGTIGVFMQTLAHVDVDETSFGVYLDRWIESEKRWANIEHYTFSFTKEEYPDEDLAMKSLSFKIVGQPVDCYYRLRGLHLVILNGEREMLTTQTDGVLLTKE</sequence>
<dbReference type="EMBL" id="WNME01000016">
    <property type="protein sequence ID" value="MUB65579.1"/>
    <property type="molecule type" value="Genomic_DNA"/>
</dbReference>
<protein>
    <submittedName>
        <fullName evidence="2">Uncharacterized protein</fullName>
    </submittedName>
</protein>
<feature type="signal peptide" evidence="1">
    <location>
        <begin position="1"/>
        <end position="24"/>
    </location>
</feature>
<proteinExistence type="predicted"/>
<accession>A0AAW9WKG9</accession>
<reference evidence="2 3" key="1">
    <citation type="submission" date="2019-09" db="EMBL/GenBank/DDBJ databases">
        <title>Draft genome sequencing of Hungatella hathewayi 123Y-2.</title>
        <authorList>
            <person name="Lv Q."/>
            <person name="Li S."/>
        </authorList>
    </citation>
    <scope>NUCLEOTIDE SEQUENCE [LARGE SCALE GENOMIC DNA]</scope>
    <source>
        <strain evidence="2 3">123Y-2</strain>
    </source>
</reference>